<proteinExistence type="predicted"/>
<dbReference type="Proteomes" id="UP000784294">
    <property type="component" value="Unassembled WGS sequence"/>
</dbReference>
<sequence>MKCIAMRKNRSGPSCQPSDWGAEATGGGEVWEKVEKPEERGTIARLSVETSVTVASLCRHSKAQSPRQERLLGLFPWPDDTELADQNESSRRRYGADRISML</sequence>
<gene>
    <name evidence="2" type="ORF">PXEA_LOCUS33032</name>
</gene>
<dbReference type="EMBL" id="CAAALY010261802">
    <property type="protein sequence ID" value="VEL39592.1"/>
    <property type="molecule type" value="Genomic_DNA"/>
</dbReference>
<reference evidence="2" key="1">
    <citation type="submission" date="2018-11" db="EMBL/GenBank/DDBJ databases">
        <authorList>
            <consortium name="Pathogen Informatics"/>
        </authorList>
    </citation>
    <scope>NUCLEOTIDE SEQUENCE</scope>
</reference>
<feature type="compositionally biased region" description="Basic residues" evidence="1">
    <location>
        <begin position="1"/>
        <end position="10"/>
    </location>
</feature>
<evidence type="ECO:0000313" key="2">
    <source>
        <dbReference type="EMBL" id="VEL39592.1"/>
    </source>
</evidence>
<evidence type="ECO:0000313" key="3">
    <source>
        <dbReference type="Proteomes" id="UP000784294"/>
    </source>
</evidence>
<feature type="region of interest" description="Disordered" evidence="1">
    <location>
        <begin position="79"/>
        <end position="102"/>
    </location>
</feature>
<feature type="region of interest" description="Disordered" evidence="1">
    <location>
        <begin position="1"/>
        <end position="27"/>
    </location>
</feature>
<comment type="caution">
    <text evidence="2">The sequence shown here is derived from an EMBL/GenBank/DDBJ whole genome shotgun (WGS) entry which is preliminary data.</text>
</comment>
<evidence type="ECO:0000256" key="1">
    <source>
        <dbReference type="SAM" id="MobiDB-lite"/>
    </source>
</evidence>
<organism evidence="2 3">
    <name type="scientific">Protopolystoma xenopodis</name>
    <dbReference type="NCBI Taxonomy" id="117903"/>
    <lineage>
        <taxon>Eukaryota</taxon>
        <taxon>Metazoa</taxon>
        <taxon>Spiralia</taxon>
        <taxon>Lophotrochozoa</taxon>
        <taxon>Platyhelminthes</taxon>
        <taxon>Monogenea</taxon>
        <taxon>Polyopisthocotylea</taxon>
        <taxon>Polystomatidea</taxon>
        <taxon>Polystomatidae</taxon>
        <taxon>Protopolystoma</taxon>
    </lineage>
</organism>
<keyword evidence="3" id="KW-1185">Reference proteome</keyword>
<name>A0A3S5CQC6_9PLAT</name>
<protein>
    <submittedName>
        <fullName evidence="2">Uncharacterized protein</fullName>
    </submittedName>
</protein>
<dbReference type="AlphaFoldDB" id="A0A3S5CQC6"/>
<accession>A0A3S5CQC6</accession>